<dbReference type="EMBL" id="CP000155">
    <property type="protein sequence ID" value="ABC27925.1"/>
    <property type="molecule type" value="Genomic_DNA"/>
</dbReference>
<feature type="signal peptide" evidence="1">
    <location>
        <begin position="1"/>
        <end position="22"/>
    </location>
</feature>
<proteinExistence type="predicted"/>
<dbReference type="STRING" id="349521.HCH_01043"/>
<keyword evidence="4" id="KW-1185">Reference proteome</keyword>
<dbReference type="Proteomes" id="UP000000238">
    <property type="component" value="Chromosome"/>
</dbReference>
<dbReference type="HOGENOM" id="CLU_054137_1_2_6"/>
<evidence type="ECO:0000256" key="1">
    <source>
        <dbReference type="SAM" id="SignalP"/>
    </source>
</evidence>
<feature type="domain" description="DUF547" evidence="2">
    <location>
        <begin position="78"/>
        <end position="185"/>
    </location>
</feature>
<gene>
    <name evidence="3" type="ordered locus">HCH_01043</name>
</gene>
<evidence type="ECO:0000313" key="4">
    <source>
        <dbReference type="Proteomes" id="UP000000238"/>
    </source>
</evidence>
<evidence type="ECO:0000313" key="3">
    <source>
        <dbReference type="EMBL" id="ABC27925.1"/>
    </source>
</evidence>
<dbReference type="eggNOG" id="COG0398">
    <property type="taxonomic scope" value="Bacteria"/>
</dbReference>
<feature type="chain" id="PRO_5004215649" description="DUF547 domain-containing protein" evidence="1">
    <location>
        <begin position="23"/>
        <end position="262"/>
    </location>
</feature>
<reference evidence="3 4" key="1">
    <citation type="journal article" date="2005" name="Nucleic Acids Res.">
        <title>Genomic blueprint of Hahella chejuensis, a marine microbe producing an algicidal agent.</title>
        <authorList>
            <person name="Jeong H."/>
            <person name="Yim J.H."/>
            <person name="Lee C."/>
            <person name="Choi S.-H."/>
            <person name="Park Y.K."/>
            <person name="Yoon S.H."/>
            <person name="Hur C.-G."/>
            <person name="Kang H.-Y."/>
            <person name="Kim D."/>
            <person name="Lee H.H."/>
            <person name="Park K.H."/>
            <person name="Park S.-H."/>
            <person name="Park H.-S."/>
            <person name="Lee H.K."/>
            <person name="Oh T.K."/>
            <person name="Kim J.F."/>
        </authorList>
    </citation>
    <scope>NUCLEOTIDE SEQUENCE [LARGE SCALE GENOMIC DNA]</scope>
    <source>
        <strain evidence="3 4">KCTC 2396</strain>
    </source>
</reference>
<dbReference type="AlphaFoldDB" id="Q2SN49"/>
<organism evidence="3 4">
    <name type="scientific">Hahella chejuensis (strain KCTC 2396)</name>
    <dbReference type="NCBI Taxonomy" id="349521"/>
    <lineage>
        <taxon>Bacteria</taxon>
        <taxon>Pseudomonadati</taxon>
        <taxon>Pseudomonadota</taxon>
        <taxon>Gammaproteobacteria</taxon>
        <taxon>Oceanospirillales</taxon>
        <taxon>Hahellaceae</taxon>
        <taxon>Hahella</taxon>
    </lineage>
</organism>
<accession>Q2SN49</accession>
<protein>
    <recommendedName>
        <fullName evidence="2">DUF547 domain-containing protein</fullName>
    </recommendedName>
</protein>
<dbReference type="InterPro" id="IPR006869">
    <property type="entry name" value="DUF547"/>
</dbReference>
<name>Q2SN49_HAHCH</name>
<dbReference type="KEGG" id="hch:HCH_01043"/>
<keyword evidence="1" id="KW-0732">Signal</keyword>
<dbReference type="PANTHER" id="PTHR46361:SF5">
    <property type="entry name" value="DEP DOMAIN-CONTAINING PROTEIN"/>
    <property type="match status" value="1"/>
</dbReference>
<evidence type="ECO:0000259" key="2">
    <source>
        <dbReference type="Pfam" id="PF04784"/>
    </source>
</evidence>
<dbReference type="RefSeq" id="WP_011395000.1">
    <property type="nucleotide sequence ID" value="NC_007645.1"/>
</dbReference>
<dbReference type="PANTHER" id="PTHR46361">
    <property type="entry name" value="ELECTRON CARRIER/ PROTEIN DISULFIDE OXIDOREDUCTASE"/>
    <property type="match status" value="1"/>
</dbReference>
<dbReference type="Pfam" id="PF04784">
    <property type="entry name" value="DUF547"/>
    <property type="match status" value="1"/>
</dbReference>
<sequence length="262" mass="30204">MRINLRSICFLCIAFSVFAASAKEPDWSAYSELLQQYVKPDHKEYMDANFVDYGALKGNEKFSKLVEQIADFPLSDLETPEERMAFYLNGYNILAIKMVVDNWPIVKLKSLGSFFKPVWTFDAGILCGERVTLRYLEHEILRKMGDPRIHMALNCASMSCPDLRIEPYTASKLHLQLEDQSKKYLMQDNKGITVEKDVIHLSSIFGWFEDDFEVVGGVEAFVRKHRQDLPEDIKFSADLPYNWNVNAILNRSELKKALAKND</sequence>